<accession>A0ABD5P6N5</accession>
<feature type="domain" description="PAS" evidence="5">
    <location>
        <begin position="212"/>
        <end position="256"/>
    </location>
</feature>
<dbReference type="InterPro" id="IPR013656">
    <property type="entry name" value="PAS_4"/>
</dbReference>
<dbReference type="InterPro" id="IPR000700">
    <property type="entry name" value="PAS-assoc_C"/>
</dbReference>
<dbReference type="InterPro" id="IPR003018">
    <property type="entry name" value="GAF"/>
</dbReference>
<dbReference type="InterPro" id="IPR000014">
    <property type="entry name" value="PAS"/>
</dbReference>
<dbReference type="Pfam" id="PF04967">
    <property type="entry name" value="HTH_10"/>
    <property type="match status" value="1"/>
</dbReference>
<dbReference type="SUPFAM" id="SSF55781">
    <property type="entry name" value="GAF domain-like"/>
    <property type="match status" value="2"/>
</dbReference>
<dbReference type="Pfam" id="PF15915">
    <property type="entry name" value="BAT"/>
    <property type="match status" value="1"/>
</dbReference>
<dbReference type="SMART" id="SM00065">
    <property type="entry name" value="GAF"/>
    <property type="match status" value="1"/>
</dbReference>
<keyword evidence="1" id="KW-0805">Transcription regulation</keyword>
<feature type="domain" description="PAS" evidence="5">
    <location>
        <begin position="331"/>
        <end position="401"/>
    </location>
</feature>
<keyword evidence="8" id="KW-1185">Reference proteome</keyword>
<dbReference type="InterPro" id="IPR031803">
    <property type="entry name" value="BAT_GAF/HTH-assoc"/>
</dbReference>
<dbReference type="PROSITE" id="PS50113">
    <property type="entry name" value="PAC"/>
    <property type="match status" value="1"/>
</dbReference>
<feature type="region of interest" description="Disordered" evidence="4">
    <location>
        <begin position="154"/>
        <end position="208"/>
    </location>
</feature>
<comment type="caution">
    <text evidence="7">The sequence shown here is derived from an EMBL/GenBank/DDBJ whole genome shotgun (WGS) entry which is preliminary data.</text>
</comment>
<protein>
    <submittedName>
        <fullName evidence="7">Bacterio-opsin activator domain-containing protein</fullName>
    </submittedName>
</protein>
<evidence type="ECO:0000256" key="4">
    <source>
        <dbReference type="SAM" id="MobiDB-lite"/>
    </source>
</evidence>
<dbReference type="EMBL" id="JBHSDS010000001">
    <property type="protein sequence ID" value="MFC4356388.1"/>
    <property type="molecule type" value="Genomic_DNA"/>
</dbReference>
<feature type="compositionally biased region" description="Basic and acidic residues" evidence="4">
    <location>
        <begin position="159"/>
        <end position="171"/>
    </location>
</feature>
<evidence type="ECO:0000256" key="2">
    <source>
        <dbReference type="ARBA" id="ARBA00023163"/>
    </source>
</evidence>
<evidence type="ECO:0000313" key="8">
    <source>
        <dbReference type="Proteomes" id="UP001595921"/>
    </source>
</evidence>
<reference evidence="7 8" key="1">
    <citation type="journal article" date="2019" name="Int. J. Syst. Evol. Microbiol.">
        <title>The Global Catalogue of Microorganisms (GCM) 10K type strain sequencing project: providing services to taxonomists for standard genome sequencing and annotation.</title>
        <authorList>
            <consortium name="The Broad Institute Genomics Platform"/>
            <consortium name="The Broad Institute Genome Sequencing Center for Infectious Disease"/>
            <person name="Wu L."/>
            <person name="Ma J."/>
        </authorList>
    </citation>
    <scope>NUCLEOTIDE SEQUENCE [LARGE SCALE GENOMIC DNA]</scope>
    <source>
        <strain evidence="7 8">CGMCC 1.12553</strain>
    </source>
</reference>
<feature type="domain" description="PAC" evidence="6">
    <location>
        <begin position="286"/>
        <end position="337"/>
    </location>
</feature>
<dbReference type="PANTHER" id="PTHR34236:SF1">
    <property type="entry name" value="DIMETHYL SULFOXIDE REDUCTASE TRANSCRIPTIONAL ACTIVATOR"/>
    <property type="match status" value="1"/>
</dbReference>
<evidence type="ECO:0000256" key="1">
    <source>
        <dbReference type="ARBA" id="ARBA00023015"/>
    </source>
</evidence>
<dbReference type="InterPro" id="IPR035965">
    <property type="entry name" value="PAS-like_dom_sf"/>
</dbReference>
<dbReference type="Pfam" id="PF13185">
    <property type="entry name" value="GAF_2"/>
    <property type="match status" value="1"/>
</dbReference>
<name>A0ABD5P6N5_9EURY</name>
<evidence type="ECO:0000259" key="5">
    <source>
        <dbReference type="PROSITE" id="PS50112"/>
    </source>
</evidence>
<evidence type="ECO:0000259" key="6">
    <source>
        <dbReference type="PROSITE" id="PS50113"/>
    </source>
</evidence>
<organism evidence="7 8">
    <name type="scientific">Halobium salinum</name>
    <dbReference type="NCBI Taxonomy" id="1364940"/>
    <lineage>
        <taxon>Archaea</taxon>
        <taxon>Methanobacteriati</taxon>
        <taxon>Methanobacteriota</taxon>
        <taxon>Stenosarchaea group</taxon>
        <taxon>Halobacteria</taxon>
        <taxon>Halobacteriales</taxon>
        <taxon>Haloferacaceae</taxon>
        <taxon>Halobium</taxon>
    </lineage>
</organism>
<proteinExistence type="predicted"/>
<dbReference type="AlphaFoldDB" id="A0ABD5P6N5"/>
<dbReference type="SUPFAM" id="SSF55785">
    <property type="entry name" value="PYP-like sensor domain (PAS domain)"/>
    <property type="match status" value="3"/>
</dbReference>
<sequence length="1136" mass="124630">MSSEIYIIYVVESASVDSDRSTVARLESALGPALVERVVVDRATPERVRELLDGVGSDTDGNGDDDAGTDGGSEVPPGDVGAVVVEFGADAAVGREWTSALTAGPDVPTVLFGPWSDPTTDAVVGTSAVEFVQRKNAASVGVLARTLRNRLGLEPDAATDAREESGARGETEVDGATGRLEETETPAEPPGPPTTSQSAEATAADRTERDAELRRYEAMMATVGDGVYALDADDRFVAVNEAYLDLTGYSREELLGAHAETVTGAAMAADIDRMRRDLADGTEEAVTLRTDLPTRDGGTVPIEARVTRFPLENGEYGRVGVVRDVRERDRLEAELEAVLERITDAFFALDEEWRFTFVNDRAERLLEADESELLGESVWDTFEAAVDTAFQREYERAMETQEPVTFEAYYPPLETWFEVNAYPSDTGLSVYFRDVTDRKRAEERLEYERSLNRSVVENARTGIVVVDEEMAVVQMNDRAMELLEVSEADVERFPDVRPEYRIYHEGEPVTGENHPLRRTLETEEPVTTSELELRYPDGRRKWIAFRGSTFVMSDGERYAVGMFEETTAVRKRATRLESLTAWARQLPEAETVEAVHRTVVEAATEVLDAPYAYVAVDSGSGSGLEVGAATEGLSTVVDDPLLGPVGESPVWEAFIRDESTVVDLGGGSGSAVVRSLGSHGVFVAVDPESDEFDDADWRLVEVLGATARAALDRAARESDLRAHRDDLAEKNERLDRLNRVNRAIRDITGVLLGADSHEAIERGVCERLVDIEPYTFAWVGHVDRAAKAVEPAASAGAGAGYLDDVTIPLDDAARVGPAARAVETGEPQVQPDILSAAAFEPWREAALSRGFRSCVTVPIRYRDTLHGVLTLYADTPDVFDPMETAVLAELGETIGYAMNALDRKRALVGERSTELRFDVPTTETPLFGFLTGTAGRFTLENTVHRTDGFTHLFFRASGVDAETVRREAEASTAVERVDVISETDDGCLFECTVGESAVVSDLLERGALLDTVDVSDRRATVTVRVPTSTDVRGFITYFEDAFGDVTLLARRELDESVMSRREFEDGVRDRLTDRQEEVLRTAYYAGFFEWPREKNGQDVAEMLGVTQPTVNRHIRASERTLLEVLFGERGSLRGTD</sequence>
<keyword evidence="2" id="KW-0804">Transcription</keyword>
<feature type="region of interest" description="Disordered" evidence="4">
    <location>
        <begin position="52"/>
        <end position="80"/>
    </location>
</feature>
<dbReference type="Pfam" id="PF00989">
    <property type="entry name" value="PAS"/>
    <property type="match status" value="2"/>
</dbReference>
<dbReference type="Gene3D" id="3.30.450.40">
    <property type="match status" value="2"/>
</dbReference>
<dbReference type="InterPro" id="IPR029016">
    <property type="entry name" value="GAF-like_dom_sf"/>
</dbReference>
<gene>
    <name evidence="7" type="ORF">ACFO0N_00325</name>
</gene>
<keyword evidence="3" id="KW-0175">Coiled coil</keyword>
<dbReference type="InterPro" id="IPR007050">
    <property type="entry name" value="HTH_bacterioopsin"/>
</dbReference>
<evidence type="ECO:0000256" key="3">
    <source>
        <dbReference type="SAM" id="Coils"/>
    </source>
</evidence>
<dbReference type="NCBIfam" id="TIGR00229">
    <property type="entry name" value="sensory_box"/>
    <property type="match status" value="2"/>
</dbReference>
<dbReference type="Proteomes" id="UP001595921">
    <property type="component" value="Unassembled WGS sequence"/>
</dbReference>
<evidence type="ECO:0000313" key="7">
    <source>
        <dbReference type="EMBL" id="MFC4356388.1"/>
    </source>
</evidence>
<feature type="coiled-coil region" evidence="3">
    <location>
        <begin position="720"/>
        <end position="747"/>
    </location>
</feature>
<dbReference type="PROSITE" id="PS50112">
    <property type="entry name" value="PAS"/>
    <property type="match status" value="2"/>
</dbReference>
<dbReference type="CDD" id="cd00130">
    <property type="entry name" value="PAS"/>
    <property type="match status" value="3"/>
</dbReference>
<dbReference type="RefSeq" id="WP_267624743.1">
    <property type="nucleotide sequence ID" value="NZ_JAODIW010000010.1"/>
</dbReference>
<dbReference type="Pfam" id="PF08448">
    <property type="entry name" value="PAS_4"/>
    <property type="match status" value="1"/>
</dbReference>
<dbReference type="Gene3D" id="3.30.450.20">
    <property type="entry name" value="PAS domain"/>
    <property type="match status" value="3"/>
</dbReference>
<dbReference type="InterPro" id="IPR013767">
    <property type="entry name" value="PAS_fold"/>
</dbReference>
<dbReference type="SMART" id="SM00091">
    <property type="entry name" value="PAS"/>
    <property type="match status" value="3"/>
</dbReference>
<dbReference type="PANTHER" id="PTHR34236">
    <property type="entry name" value="DIMETHYL SULFOXIDE REDUCTASE TRANSCRIPTIONAL ACTIVATOR"/>
    <property type="match status" value="1"/>
</dbReference>